<gene>
    <name evidence="2" type="ORF">SCLTRI_LOCUS749</name>
</gene>
<proteinExistence type="predicted"/>
<keyword evidence="3" id="KW-1185">Reference proteome</keyword>
<organism evidence="2 3">
    <name type="scientific">Sclerotinia trifoliorum</name>
    <dbReference type="NCBI Taxonomy" id="28548"/>
    <lineage>
        <taxon>Eukaryota</taxon>
        <taxon>Fungi</taxon>
        <taxon>Dikarya</taxon>
        <taxon>Ascomycota</taxon>
        <taxon>Pezizomycotina</taxon>
        <taxon>Leotiomycetes</taxon>
        <taxon>Helotiales</taxon>
        <taxon>Sclerotiniaceae</taxon>
        <taxon>Sclerotinia</taxon>
    </lineage>
</organism>
<feature type="compositionally biased region" description="Low complexity" evidence="1">
    <location>
        <begin position="23"/>
        <end position="34"/>
    </location>
</feature>
<accession>A0A8H2VMK7</accession>
<dbReference type="OrthoDB" id="3526303at2759"/>
<evidence type="ECO:0000256" key="1">
    <source>
        <dbReference type="SAM" id="MobiDB-lite"/>
    </source>
</evidence>
<reference evidence="2" key="1">
    <citation type="submission" date="2020-10" db="EMBL/GenBank/DDBJ databases">
        <authorList>
            <person name="Kusch S."/>
        </authorList>
    </citation>
    <scope>NUCLEOTIDE SEQUENCE</scope>
    <source>
        <strain evidence="2">SwB9</strain>
    </source>
</reference>
<sequence length="269" mass="30037">MSNSTHSKTTGDSFVMSPRIAPSESSGTTAESSSIYADNQAAIERWAFSRARTEKEHAAFREQILFQSADFHQFLSDSAKSSPEIAVPSPTWEKIPFPVPVRTPTIVDDTENQHLEMNNSLNEIQEVPRRRATPIDFGSQLQQRPRGLAVQNLPFDRDSFDGGIGAFEMRSILHSDHDAQSTNRETMIRVGAVFEVSGGSRDLCSSSLTRASDMATNSSFVHYNTDVGELDSLTKDEATRAILPQERNEKRTCMSIPFEWIGRQVGRFF</sequence>
<evidence type="ECO:0000313" key="2">
    <source>
        <dbReference type="EMBL" id="CAD6440135.1"/>
    </source>
</evidence>
<dbReference type="Proteomes" id="UP000624404">
    <property type="component" value="Unassembled WGS sequence"/>
</dbReference>
<dbReference type="EMBL" id="CAJHIA010000002">
    <property type="protein sequence ID" value="CAD6440135.1"/>
    <property type="molecule type" value="Genomic_DNA"/>
</dbReference>
<evidence type="ECO:0000313" key="3">
    <source>
        <dbReference type="Proteomes" id="UP000624404"/>
    </source>
</evidence>
<protein>
    <submittedName>
        <fullName evidence="2">0fc0bb6a-0067-40f1-87e2-96e60f5d977e</fullName>
    </submittedName>
</protein>
<dbReference type="AlphaFoldDB" id="A0A8H2VMK7"/>
<comment type="caution">
    <text evidence="2">The sequence shown here is derived from an EMBL/GenBank/DDBJ whole genome shotgun (WGS) entry which is preliminary data.</text>
</comment>
<feature type="region of interest" description="Disordered" evidence="1">
    <location>
        <begin position="1"/>
        <end position="34"/>
    </location>
</feature>
<name>A0A8H2VMK7_9HELO</name>
<feature type="compositionally biased region" description="Polar residues" evidence="1">
    <location>
        <begin position="1"/>
        <end position="12"/>
    </location>
</feature>